<evidence type="ECO:0000313" key="1">
    <source>
        <dbReference type="EMBL" id="KMZ63306.1"/>
    </source>
</evidence>
<gene>
    <name evidence="1" type="ORF">ZOSMA_4199G00010</name>
</gene>
<proteinExistence type="predicted"/>
<accession>A0A0K9P2N1</accession>
<dbReference type="AlphaFoldDB" id="A0A0K9P2N1"/>
<reference evidence="2" key="1">
    <citation type="journal article" date="2016" name="Nature">
        <title>The genome of the seagrass Zostera marina reveals angiosperm adaptation to the sea.</title>
        <authorList>
            <person name="Olsen J.L."/>
            <person name="Rouze P."/>
            <person name="Verhelst B."/>
            <person name="Lin Y.-C."/>
            <person name="Bayer T."/>
            <person name="Collen J."/>
            <person name="Dattolo E."/>
            <person name="De Paoli E."/>
            <person name="Dittami S."/>
            <person name="Maumus F."/>
            <person name="Michel G."/>
            <person name="Kersting A."/>
            <person name="Lauritano C."/>
            <person name="Lohaus R."/>
            <person name="Toepel M."/>
            <person name="Tonon T."/>
            <person name="Vanneste K."/>
            <person name="Amirebrahimi M."/>
            <person name="Brakel J."/>
            <person name="Bostroem C."/>
            <person name="Chovatia M."/>
            <person name="Grimwood J."/>
            <person name="Jenkins J.W."/>
            <person name="Jueterbock A."/>
            <person name="Mraz A."/>
            <person name="Stam W.T."/>
            <person name="Tice H."/>
            <person name="Bornberg-Bauer E."/>
            <person name="Green P.J."/>
            <person name="Pearson G.A."/>
            <person name="Procaccini G."/>
            <person name="Duarte C.M."/>
            <person name="Schmutz J."/>
            <person name="Reusch T.B.H."/>
            <person name="Van de Peer Y."/>
        </authorList>
    </citation>
    <scope>NUCLEOTIDE SEQUENCE [LARGE SCALE GENOMIC DNA]</scope>
    <source>
        <strain evidence="2">cv. Finnish</strain>
    </source>
</reference>
<comment type="caution">
    <text evidence="1">The sequence shown here is derived from an EMBL/GenBank/DDBJ whole genome shotgun (WGS) entry which is preliminary data.</text>
</comment>
<feature type="non-terminal residue" evidence="1">
    <location>
        <position position="1"/>
    </location>
</feature>
<dbReference type="EMBL" id="LFYR01001256">
    <property type="protein sequence ID" value="KMZ63306.1"/>
    <property type="molecule type" value="Genomic_DNA"/>
</dbReference>
<evidence type="ECO:0000313" key="2">
    <source>
        <dbReference type="Proteomes" id="UP000036987"/>
    </source>
</evidence>
<keyword evidence="2" id="KW-1185">Reference proteome</keyword>
<sequence length="77" mass="8993">NCKITKMPLSVNQPNRITGLPSSLGEDLQMKCLLELYGLEVLSCLQRSRLWMHCWHKFVSFRTDYDTAYCLLPNHHP</sequence>
<organism evidence="1 2">
    <name type="scientific">Zostera marina</name>
    <name type="common">Eelgrass</name>
    <dbReference type="NCBI Taxonomy" id="29655"/>
    <lineage>
        <taxon>Eukaryota</taxon>
        <taxon>Viridiplantae</taxon>
        <taxon>Streptophyta</taxon>
        <taxon>Embryophyta</taxon>
        <taxon>Tracheophyta</taxon>
        <taxon>Spermatophyta</taxon>
        <taxon>Magnoliopsida</taxon>
        <taxon>Liliopsida</taxon>
        <taxon>Zosteraceae</taxon>
        <taxon>Zostera</taxon>
    </lineage>
</organism>
<dbReference type="OrthoDB" id="1750064at2759"/>
<feature type="non-terminal residue" evidence="1">
    <location>
        <position position="77"/>
    </location>
</feature>
<name>A0A0K9P2N1_ZOSMR</name>
<protein>
    <submittedName>
        <fullName evidence="1">Uncharacterized protein</fullName>
    </submittedName>
</protein>
<dbReference type="Proteomes" id="UP000036987">
    <property type="component" value="Unassembled WGS sequence"/>
</dbReference>